<accession>A0A1D2A7V3</accession>
<evidence type="ECO:0000313" key="9">
    <source>
        <dbReference type="EMBL" id="JAT75309.1"/>
    </source>
</evidence>
<reference evidence="9" key="1">
    <citation type="submission" date="2015-08" db="EMBL/GenBank/DDBJ databases">
        <authorList>
            <person name="Babu N.S."/>
            <person name="Beckwith C.J."/>
            <person name="Beseler K.G."/>
            <person name="Brison A."/>
            <person name="Carone J.V."/>
            <person name="Caskin T.P."/>
            <person name="Diamond M."/>
            <person name="Durham M.E."/>
            <person name="Foxe J.M."/>
            <person name="Go M."/>
            <person name="Henderson B.A."/>
            <person name="Jones I.B."/>
            <person name="McGettigan J.A."/>
            <person name="Micheletti S.J."/>
            <person name="Nasrallah M.E."/>
            <person name="Ortiz D."/>
            <person name="Piller C.R."/>
            <person name="Privatt S.R."/>
            <person name="Schneider S.L."/>
            <person name="Sharp S."/>
            <person name="Smith T.C."/>
            <person name="Stanton J.D."/>
            <person name="Ullery H.E."/>
            <person name="Wilson R.J."/>
            <person name="Serrano M.G."/>
            <person name="Buck G."/>
            <person name="Lee V."/>
            <person name="Wang Y."/>
            <person name="Carvalho R."/>
            <person name="Voegtly L."/>
            <person name="Shi R."/>
            <person name="Duckworth R."/>
            <person name="Johnson A."/>
            <person name="Loviza R."/>
            <person name="Walstead R."/>
            <person name="Shah Z."/>
            <person name="Kiflezghi M."/>
            <person name="Wade K."/>
            <person name="Ball S.L."/>
            <person name="Bradley K.W."/>
            <person name="Asai D.J."/>
            <person name="Bowman C.A."/>
            <person name="Russell D.A."/>
            <person name="Pope W.H."/>
            <person name="Jacobs-Sera D."/>
            <person name="Hendrix R.W."/>
            <person name="Hatfull G.F."/>
        </authorList>
    </citation>
    <scope>NUCLEOTIDE SEQUENCE</scope>
</reference>
<dbReference type="PANTHER" id="PTHR11706:SF33">
    <property type="entry name" value="NATURAL RESISTANCE-ASSOCIATED MACROPHAGE PROTEIN 2"/>
    <property type="match status" value="1"/>
</dbReference>
<organism evidence="9">
    <name type="scientific">Auxenochlorella protothecoides</name>
    <name type="common">Green microalga</name>
    <name type="synonym">Chlorella protothecoides</name>
    <dbReference type="NCBI Taxonomy" id="3075"/>
    <lineage>
        <taxon>Eukaryota</taxon>
        <taxon>Viridiplantae</taxon>
        <taxon>Chlorophyta</taxon>
        <taxon>core chlorophytes</taxon>
        <taxon>Trebouxiophyceae</taxon>
        <taxon>Chlorellales</taxon>
        <taxon>Chlorellaceae</taxon>
        <taxon>Auxenochlorella</taxon>
    </lineage>
</organism>
<sequence length="526" mass="55814">MASQEAAPRYDGTEPIASRLRNDGGGLPQSVPASDSPFVFSWRTLLQHMGPGFLMCIAFIDPGNLEADLQTGARTGYILLWVVLASTCMGMLLQARACKLGVTTGKHLATHCRAQYSPLVRTVLWLMAELAIVGSDIQEVIGTALALSLLSRGHIPVWAGVILAALIAFALLVLEKAGVHWLERTFQGFVAVTMVAMGGLFFMADIPYAKVAEGLFIPRLPRSTIAIACGLLGAIIMPHNLFLHSALVHSRPLPNGKIVSRGDSIKYYNIEGAVALMATLIINICVICVFSAGVHGRPEEEDIGLANAGEFLGRRYGKSMEFLWGVGLLAAGQSSTMTGTYAGQFVMDGFLDLKLSATKRAMITRGVALCPTMLFAFASPGMMDALNQWINILQSVQLPFAVVPLLVLTSGTGVMPPEFASSALSTYSAWAVALVIICINSGTAVETFITVLPPGVLAAAGFALFAATYLAFILFLAVGPKRSARLLRIVGWGARDPRPAGGAGVGGKEPVPDSAVPLLAYQPERQ</sequence>
<evidence type="ECO:0000256" key="8">
    <source>
        <dbReference type="SAM" id="Phobius"/>
    </source>
</evidence>
<feature type="region of interest" description="Disordered" evidence="7">
    <location>
        <begin position="497"/>
        <end position="526"/>
    </location>
</feature>
<keyword evidence="6 8" id="KW-0472">Membrane</keyword>
<dbReference type="Pfam" id="PF01566">
    <property type="entry name" value="Nramp"/>
    <property type="match status" value="1"/>
</dbReference>
<keyword evidence="4 8" id="KW-0812">Transmembrane</keyword>
<comment type="similarity">
    <text evidence="2">Belongs to the NRAMP (TC 2.A.55) family.</text>
</comment>
<dbReference type="NCBIfam" id="TIGR01197">
    <property type="entry name" value="nramp"/>
    <property type="match status" value="1"/>
</dbReference>
<proteinExistence type="inferred from homology"/>
<feature type="transmembrane region" description="Helical" evidence="8">
    <location>
        <begin position="363"/>
        <end position="383"/>
    </location>
</feature>
<dbReference type="InterPro" id="IPR001046">
    <property type="entry name" value="NRAMP_fam"/>
</dbReference>
<keyword evidence="5 8" id="KW-1133">Transmembrane helix</keyword>
<evidence type="ECO:0000256" key="2">
    <source>
        <dbReference type="ARBA" id="ARBA00009965"/>
    </source>
</evidence>
<feature type="region of interest" description="Disordered" evidence="7">
    <location>
        <begin position="1"/>
        <end position="26"/>
    </location>
</feature>
<dbReference type="PRINTS" id="PR00447">
    <property type="entry name" value="NATRESASSCMP"/>
</dbReference>
<evidence type="ECO:0000256" key="7">
    <source>
        <dbReference type="SAM" id="MobiDB-lite"/>
    </source>
</evidence>
<dbReference type="AlphaFoldDB" id="A0A1D2A7V3"/>
<feature type="transmembrane region" description="Helical" evidence="8">
    <location>
        <begin position="224"/>
        <end position="247"/>
    </location>
</feature>
<name>A0A1D2A7V3_AUXPR</name>
<feature type="transmembrane region" description="Helical" evidence="8">
    <location>
        <begin position="155"/>
        <end position="174"/>
    </location>
</feature>
<evidence type="ECO:0000256" key="6">
    <source>
        <dbReference type="ARBA" id="ARBA00023136"/>
    </source>
</evidence>
<evidence type="ECO:0000256" key="1">
    <source>
        <dbReference type="ARBA" id="ARBA00004141"/>
    </source>
</evidence>
<feature type="transmembrane region" description="Helical" evidence="8">
    <location>
        <begin position="322"/>
        <end position="342"/>
    </location>
</feature>
<feature type="transmembrane region" description="Helical" evidence="8">
    <location>
        <begin position="395"/>
        <end position="415"/>
    </location>
</feature>
<feature type="transmembrane region" description="Helical" evidence="8">
    <location>
        <begin position="186"/>
        <end position="204"/>
    </location>
</feature>
<evidence type="ECO:0000256" key="4">
    <source>
        <dbReference type="ARBA" id="ARBA00022692"/>
    </source>
</evidence>
<feature type="transmembrane region" description="Helical" evidence="8">
    <location>
        <begin position="268"/>
        <end position="292"/>
    </location>
</feature>
<dbReference type="NCBIfam" id="NF037982">
    <property type="entry name" value="Nramp_1"/>
    <property type="match status" value="1"/>
</dbReference>
<comment type="subcellular location">
    <subcellularLocation>
        <location evidence="1">Membrane</location>
        <topology evidence="1">Multi-pass membrane protein</topology>
    </subcellularLocation>
</comment>
<evidence type="ECO:0000256" key="3">
    <source>
        <dbReference type="ARBA" id="ARBA00022448"/>
    </source>
</evidence>
<feature type="transmembrane region" description="Helical" evidence="8">
    <location>
        <begin position="76"/>
        <end position="95"/>
    </location>
</feature>
<dbReference type="GO" id="GO:0005886">
    <property type="term" value="C:plasma membrane"/>
    <property type="evidence" value="ECO:0007669"/>
    <property type="project" value="TreeGrafter"/>
</dbReference>
<dbReference type="GO" id="GO:0034755">
    <property type="term" value="P:iron ion transmembrane transport"/>
    <property type="evidence" value="ECO:0007669"/>
    <property type="project" value="TreeGrafter"/>
</dbReference>
<dbReference type="PANTHER" id="PTHR11706">
    <property type="entry name" value="SOLUTE CARRIER PROTEIN FAMILY 11 MEMBER"/>
    <property type="match status" value="1"/>
</dbReference>
<evidence type="ECO:0000256" key="5">
    <source>
        <dbReference type="ARBA" id="ARBA00022989"/>
    </source>
</evidence>
<keyword evidence="3" id="KW-0813">Transport</keyword>
<protein>
    <submittedName>
        <fullName evidence="9">Uncharacterized protein</fullName>
    </submittedName>
</protein>
<feature type="transmembrane region" description="Helical" evidence="8">
    <location>
        <begin position="455"/>
        <end position="478"/>
    </location>
</feature>
<gene>
    <name evidence="9" type="ORF">g.25148</name>
</gene>
<dbReference type="EMBL" id="GDKF01003313">
    <property type="protein sequence ID" value="JAT75309.1"/>
    <property type="molecule type" value="Transcribed_RNA"/>
</dbReference>
<feature type="transmembrane region" description="Helical" evidence="8">
    <location>
        <begin position="427"/>
        <end position="449"/>
    </location>
</feature>
<dbReference type="GO" id="GO:0005384">
    <property type="term" value="F:manganese ion transmembrane transporter activity"/>
    <property type="evidence" value="ECO:0007669"/>
    <property type="project" value="TreeGrafter"/>
</dbReference>
<dbReference type="GO" id="GO:0015086">
    <property type="term" value="F:cadmium ion transmembrane transporter activity"/>
    <property type="evidence" value="ECO:0007669"/>
    <property type="project" value="TreeGrafter"/>
</dbReference>